<keyword evidence="3" id="KW-0050">Antiport</keyword>
<evidence type="ECO:0000256" key="5">
    <source>
        <dbReference type="ARBA" id="ARBA00022692"/>
    </source>
</evidence>
<dbReference type="InterPro" id="IPR018461">
    <property type="entry name" value="Na/H_Antiport_NhaC-like_C"/>
</dbReference>
<evidence type="ECO:0000256" key="9">
    <source>
        <dbReference type="SAM" id="Phobius"/>
    </source>
</evidence>
<dbReference type="PANTHER" id="PTHR33451">
    <property type="entry name" value="MALATE-2H(+)/NA(+)-LACTATE ANTIPORTER"/>
    <property type="match status" value="1"/>
</dbReference>
<evidence type="ECO:0000313" key="12">
    <source>
        <dbReference type="Proteomes" id="UP000003100"/>
    </source>
</evidence>
<feature type="transmembrane region" description="Helical" evidence="9">
    <location>
        <begin position="251"/>
        <end position="274"/>
    </location>
</feature>
<dbReference type="PATRIC" id="fig|476272.21.peg.233"/>
<dbReference type="Proteomes" id="UP000003100">
    <property type="component" value="Unassembled WGS sequence"/>
</dbReference>
<dbReference type="EMBL" id="ACBZ01000188">
    <property type="protein sequence ID" value="EEG47562.1"/>
    <property type="molecule type" value="Genomic_DNA"/>
</dbReference>
<evidence type="ECO:0000256" key="6">
    <source>
        <dbReference type="ARBA" id="ARBA00022989"/>
    </source>
</evidence>
<comment type="similarity">
    <text evidence="8">Belongs to the NhaC Na(+)/H(+) (TC 2.A.35) antiporter family.</text>
</comment>
<feature type="transmembrane region" description="Helical" evidence="9">
    <location>
        <begin position="41"/>
        <end position="69"/>
    </location>
</feature>
<evidence type="ECO:0000313" key="11">
    <source>
        <dbReference type="EMBL" id="EEG47562.1"/>
    </source>
</evidence>
<feature type="transmembrane region" description="Helical" evidence="9">
    <location>
        <begin position="174"/>
        <end position="194"/>
    </location>
</feature>
<proteinExistence type="inferred from homology"/>
<reference evidence="11 12" key="2">
    <citation type="submission" date="2009-02" db="EMBL/GenBank/DDBJ databases">
        <title>Draft genome sequence of Blautia hydrogenotrophica DSM 10507 (Ruminococcus hydrogenotrophicus DSM 10507).</title>
        <authorList>
            <person name="Sudarsanam P."/>
            <person name="Ley R."/>
            <person name="Guruge J."/>
            <person name="Turnbaugh P.J."/>
            <person name="Mahowald M."/>
            <person name="Liep D."/>
            <person name="Gordon J."/>
        </authorList>
    </citation>
    <scope>NUCLEOTIDE SEQUENCE [LARGE SCALE GENOMIC DNA]</scope>
    <source>
        <strain evidence="12">DSM 10507 / JCM 14656 / S5a33</strain>
    </source>
</reference>
<feature type="domain" description="Na+/H+ antiporter NhaC-like C-terminal" evidence="10">
    <location>
        <begin position="104"/>
        <end position="396"/>
    </location>
</feature>
<evidence type="ECO:0000256" key="1">
    <source>
        <dbReference type="ARBA" id="ARBA00004651"/>
    </source>
</evidence>
<comment type="caution">
    <text evidence="11">The sequence shown here is derived from an EMBL/GenBank/DDBJ whole genome shotgun (WGS) entry which is preliminary data.</text>
</comment>
<dbReference type="GO" id="GO:0015297">
    <property type="term" value="F:antiporter activity"/>
    <property type="evidence" value="ECO:0007669"/>
    <property type="project" value="UniProtKB-KW"/>
</dbReference>
<name>C0CRP0_BLAHS</name>
<keyword evidence="7 9" id="KW-0472">Membrane</keyword>
<evidence type="ECO:0000256" key="8">
    <source>
        <dbReference type="ARBA" id="ARBA00038435"/>
    </source>
</evidence>
<dbReference type="Pfam" id="PF03553">
    <property type="entry name" value="Na_H_antiporter"/>
    <property type="match status" value="1"/>
</dbReference>
<evidence type="ECO:0000256" key="2">
    <source>
        <dbReference type="ARBA" id="ARBA00022448"/>
    </source>
</evidence>
<protein>
    <recommendedName>
        <fullName evidence="10">Na+/H+ antiporter NhaC-like C-terminal domain-containing protein</fullName>
    </recommendedName>
</protein>
<comment type="subcellular location">
    <subcellularLocation>
        <location evidence="1">Cell membrane</location>
        <topology evidence="1">Multi-pass membrane protein</topology>
    </subcellularLocation>
</comment>
<dbReference type="HOGENOM" id="CLU_033405_1_1_9"/>
<evidence type="ECO:0000256" key="4">
    <source>
        <dbReference type="ARBA" id="ARBA00022475"/>
    </source>
</evidence>
<dbReference type="GO" id="GO:0005886">
    <property type="term" value="C:plasma membrane"/>
    <property type="evidence" value="ECO:0007669"/>
    <property type="project" value="UniProtKB-SubCell"/>
</dbReference>
<organism evidence="11 12">
    <name type="scientific">Blautia hydrogenotrophica (strain DSM 10507 / JCM 14656 / S5a33)</name>
    <name type="common">Ruminococcus hydrogenotrophicus</name>
    <dbReference type="NCBI Taxonomy" id="476272"/>
    <lineage>
        <taxon>Bacteria</taxon>
        <taxon>Bacillati</taxon>
        <taxon>Bacillota</taxon>
        <taxon>Clostridia</taxon>
        <taxon>Lachnospirales</taxon>
        <taxon>Lachnospiraceae</taxon>
        <taxon>Blautia</taxon>
    </lineage>
</organism>
<reference evidence="11 12" key="1">
    <citation type="submission" date="2009-01" db="EMBL/GenBank/DDBJ databases">
        <authorList>
            <person name="Fulton L."/>
            <person name="Clifton S."/>
            <person name="Fulton B."/>
            <person name="Xu J."/>
            <person name="Minx P."/>
            <person name="Pepin K.H."/>
            <person name="Johnson M."/>
            <person name="Bhonagiri V."/>
            <person name="Nash W.E."/>
            <person name="Mardis E.R."/>
            <person name="Wilson R.K."/>
        </authorList>
    </citation>
    <scope>NUCLEOTIDE SEQUENCE [LARGE SCALE GENOMIC DNA]</scope>
    <source>
        <strain evidence="12">DSM 10507 / JCM 14656 / S5a33</strain>
    </source>
</reference>
<evidence type="ECO:0000256" key="3">
    <source>
        <dbReference type="ARBA" id="ARBA00022449"/>
    </source>
</evidence>
<dbReference type="PANTHER" id="PTHR33451:SF3">
    <property type="entry name" value="MALATE-2H(+)_NA(+)-LACTATE ANTIPORTER"/>
    <property type="match status" value="1"/>
</dbReference>
<evidence type="ECO:0000259" key="10">
    <source>
        <dbReference type="Pfam" id="PF03553"/>
    </source>
</evidence>
<sequence>MDLIYENMALLIQRCTISVFVLLLVNILIGIWMVGGAIPSLIYYGLAFLSPSFIVPFTFLLCVIMSLFTGTSFGSIATMGVALYGVGISIGVPAPLIVGAIVSGAFFGDKMSPMSDTTNLAAATTGTPLYSHVHSMLYTTLPAAILSLILYTFLGIQHTDSTYSSATVNRIMTVLSKSFDIQIICIIPLLLLLILSFLKLHVMIAMSVTLIVSILFAVVIQDVPFSLFESCVVSGYLSHSGYFLVDEILSRGGIAASVSSISIVYFSAAMGGALQACRILDVFKDTLLRLIHSGTSLVLSTLAFCYLMVCITGNQMLGIVIPGIALTPLYDRLHISRWVLSRSLEDASTIGVPLIPWSAAFAFISSTLDADMSYIPYAFLCYLVPMFSVLYAVTGLAVWHTENKVDKPT</sequence>
<feature type="transmembrane region" description="Helical" evidence="9">
    <location>
        <begin position="200"/>
        <end position="220"/>
    </location>
</feature>
<keyword evidence="2" id="KW-0813">Transport</keyword>
<feature type="transmembrane region" description="Helical" evidence="9">
    <location>
        <begin position="12"/>
        <end position="35"/>
    </location>
</feature>
<evidence type="ECO:0000256" key="7">
    <source>
        <dbReference type="ARBA" id="ARBA00023136"/>
    </source>
</evidence>
<keyword evidence="5 9" id="KW-0812">Transmembrane</keyword>
<feature type="transmembrane region" description="Helical" evidence="9">
    <location>
        <begin position="136"/>
        <end position="154"/>
    </location>
</feature>
<dbReference type="AlphaFoldDB" id="C0CRP0"/>
<dbReference type="eggNOG" id="COG1757">
    <property type="taxonomic scope" value="Bacteria"/>
</dbReference>
<feature type="transmembrane region" description="Helical" evidence="9">
    <location>
        <begin position="81"/>
        <end position="107"/>
    </location>
</feature>
<accession>C0CRP0</accession>
<gene>
    <name evidence="11" type="ORF">RUMHYD_03554</name>
</gene>
<keyword evidence="12" id="KW-1185">Reference proteome</keyword>
<feature type="transmembrane region" description="Helical" evidence="9">
    <location>
        <begin position="374"/>
        <end position="399"/>
    </location>
</feature>
<feature type="transmembrane region" description="Helical" evidence="9">
    <location>
        <begin position="286"/>
        <end position="309"/>
    </location>
</feature>
<keyword evidence="6 9" id="KW-1133">Transmembrane helix</keyword>
<dbReference type="InterPro" id="IPR052180">
    <property type="entry name" value="NhaC_Na-H+_Antiporter"/>
</dbReference>
<keyword evidence="4" id="KW-1003">Cell membrane</keyword>